<organism evidence="1 2">
    <name type="scientific">Spiromyces aspiralis</name>
    <dbReference type="NCBI Taxonomy" id="68401"/>
    <lineage>
        <taxon>Eukaryota</taxon>
        <taxon>Fungi</taxon>
        <taxon>Fungi incertae sedis</taxon>
        <taxon>Zoopagomycota</taxon>
        <taxon>Kickxellomycotina</taxon>
        <taxon>Kickxellomycetes</taxon>
        <taxon>Kickxellales</taxon>
        <taxon>Kickxellaceae</taxon>
        <taxon>Spiromyces</taxon>
    </lineage>
</organism>
<name>A0ACC1HF17_9FUNG</name>
<accession>A0ACC1HF17</accession>
<feature type="non-terminal residue" evidence="1">
    <location>
        <position position="134"/>
    </location>
</feature>
<evidence type="ECO:0000313" key="1">
    <source>
        <dbReference type="EMBL" id="KAJ1673931.1"/>
    </source>
</evidence>
<dbReference type="Proteomes" id="UP001145114">
    <property type="component" value="Unassembled WGS sequence"/>
</dbReference>
<proteinExistence type="predicted"/>
<dbReference type="EMBL" id="JAMZIH010006427">
    <property type="protein sequence ID" value="KAJ1673931.1"/>
    <property type="molecule type" value="Genomic_DNA"/>
</dbReference>
<sequence length="134" mass="14844">MSPGPPAFPPFILSCIGGGAIITDASGNGSQASSTEVDMAAQRLVDTWKGSLDVLLRSATDSNSEFWSRVEENGRDLAVFLETFLRYFVELVISLQSPLLQDTIPTSHMGGDALREYKVLREPVLRFYETLFRR</sequence>
<gene>
    <name evidence="1" type="ORF">EV182_004292</name>
</gene>
<keyword evidence="2" id="KW-1185">Reference proteome</keyword>
<evidence type="ECO:0000313" key="2">
    <source>
        <dbReference type="Proteomes" id="UP001145114"/>
    </source>
</evidence>
<protein>
    <submittedName>
        <fullName evidence="1">Uncharacterized protein</fullName>
    </submittedName>
</protein>
<comment type="caution">
    <text evidence="1">The sequence shown here is derived from an EMBL/GenBank/DDBJ whole genome shotgun (WGS) entry which is preliminary data.</text>
</comment>
<reference evidence="1" key="1">
    <citation type="submission" date="2022-06" db="EMBL/GenBank/DDBJ databases">
        <title>Phylogenomic reconstructions and comparative analyses of Kickxellomycotina fungi.</title>
        <authorList>
            <person name="Reynolds N.K."/>
            <person name="Stajich J.E."/>
            <person name="Barry K."/>
            <person name="Grigoriev I.V."/>
            <person name="Crous P."/>
            <person name="Smith M.E."/>
        </authorList>
    </citation>
    <scope>NUCLEOTIDE SEQUENCE</scope>
    <source>
        <strain evidence="1">RSA 2271</strain>
    </source>
</reference>